<dbReference type="PROSITE" id="PS51318">
    <property type="entry name" value="TAT"/>
    <property type="match status" value="1"/>
</dbReference>
<evidence type="ECO:0000259" key="1">
    <source>
        <dbReference type="SMART" id="SM01008"/>
    </source>
</evidence>
<organism evidence="2 3">
    <name type="scientific">Litoribacillus peritrichatus</name>
    <dbReference type="NCBI Taxonomy" id="718191"/>
    <lineage>
        <taxon>Bacteria</taxon>
        <taxon>Pseudomonadati</taxon>
        <taxon>Pseudomonadota</taxon>
        <taxon>Gammaproteobacteria</taxon>
        <taxon>Oceanospirillales</taxon>
        <taxon>Oceanospirillaceae</taxon>
        <taxon>Litoribacillus</taxon>
    </lineage>
</organism>
<feature type="domain" description="Aldehyde oxidase/xanthine dehydrogenase a/b hammerhead" evidence="1">
    <location>
        <begin position="227"/>
        <end position="305"/>
    </location>
</feature>
<dbReference type="PIRSF" id="PIRSF036389">
    <property type="entry name" value="IOR_B"/>
    <property type="match status" value="1"/>
</dbReference>
<dbReference type="Proteomes" id="UP001501565">
    <property type="component" value="Unassembled WGS sequence"/>
</dbReference>
<sequence>MLHKFSSSNVSKVRSSESGISRRSFLITSAQSSAGLVLGMALPLSQAQAKTESAVATTKTFTPNAFVSVDSSNKVIITIKHLEMGQGTFTGLATLVAEELDADWSQVECRGAEANTEHFANTMWGKFQGTGGSTAIANSYSQMRNAGATARAMLVSAAATLWRVPVSEISVEQGEVLHKSSGKRVSFGTLAELAALQKVPSSVNLKDPANFKLIGRKVPRKDVGKTSGKAIFTQDIQRPDQLTAMVAHPPKFGATLKSFDASQAKKVPGVEAVVAIPNGVAVLAKDYWAAKTAREQLSIQWDESKAFQQSSDDIMKEYKALAEKPGLLAAESGDVDKGFTEAAQIIEAEYEFPYLAHATMEPMNCVVQIKAGANGTSGAELWYGAQIHTGDQMAVAGVLGIKPDQVKINTLFAGGSFGRRGNSHSDYVVEAVQVAKAHGKGVPVKLVWSREDDTQAGYYRPMYFHKLKAGLDKSGNLVAWQHRIVGQSIVKGTGFEGMIQNGIDHTSVEGASNLPYGIPNKRVELHTTENQVPILWWRSVGSTHTAHATESFLDEVAKAANKDPLELRMALLKDHPRHSGVLELAAKQANWAAKRAAGKSVGVAVHKSFGTYVAQVVEVAKTGEGYKVEHVTCAVDCGVTVNPDVIKAQMEGGIGYGLSPALLSEVTFKQGKVVQSNFHDYQVIRMKDMPAIDVHIVPSTEPPTGVGEPGTPVIAPALANALVTAGAEREYRLPLKTPLV</sequence>
<dbReference type="EMBL" id="BAABBN010000012">
    <property type="protein sequence ID" value="GAA3936567.1"/>
    <property type="molecule type" value="Genomic_DNA"/>
</dbReference>
<dbReference type="InterPro" id="IPR052516">
    <property type="entry name" value="N-heterocyclic_Hydroxylase"/>
</dbReference>
<dbReference type="InterPro" id="IPR046867">
    <property type="entry name" value="AldOxase/xan_DH_MoCoBD2"/>
</dbReference>
<dbReference type="RefSeq" id="WP_344800021.1">
    <property type="nucleotide sequence ID" value="NZ_BAABBN010000012.1"/>
</dbReference>
<dbReference type="Gene3D" id="3.90.1170.50">
    <property type="entry name" value="Aldehyde oxidase/xanthine dehydrogenase, a/b hammerhead"/>
    <property type="match status" value="1"/>
</dbReference>
<dbReference type="SUPFAM" id="SSF56003">
    <property type="entry name" value="Molybdenum cofactor-binding domain"/>
    <property type="match status" value="2"/>
</dbReference>
<dbReference type="InterPro" id="IPR012368">
    <property type="entry name" value="OxRdtase_Mopterin-bd_su_IorB"/>
</dbReference>
<dbReference type="InterPro" id="IPR000674">
    <property type="entry name" value="Ald_Oxase/Xan_DH_a/b"/>
</dbReference>
<keyword evidence="3" id="KW-1185">Reference proteome</keyword>
<dbReference type="PANTHER" id="PTHR47495:SF2">
    <property type="entry name" value="ALDEHYDE DEHYDROGENASE"/>
    <property type="match status" value="1"/>
</dbReference>
<comment type="caution">
    <text evidence="2">The sequence shown here is derived from an EMBL/GenBank/DDBJ whole genome shotgun (WGS) entry which is preliminary data.</text>
</comment>
<dbReference type="Gene3D" id="3.30.365.10">
    <property type="entry name" value="Aldehyde oxidase/xanthine dehydrogenase, molybdopterin binding domain"/>
    <property type="match status" value="4"/>
</dbReference>
<proteinExistence type="predicted"/>
<dbReference type="InterPro" id="IPR008274">
    <property type="entry name" value="AldOxase/xan_DH_MoCoBD1"/>
</dbReference>
<protein>
    <submittedName>
        <fullName evidence="2">Xanthine dehydrogenase family protein molybdopterin-binding subunit</fullName>
    </submittedName>
</protein>
<dbReference type="Pfam" id="PF02738">
    <property type="entry name" value="MoCoBD_1"/>
    <property type="match status" value="1"/>
</dbReference>
<accession>A0ABP7N4E9</accession>
<dbReference type="PANTHER" id="PTHR47495">
    <property type="entry name" value="ALDEHYDE DEHYDROGENASE"/>
    <property type="match status" value="1"/>
</dbReference>
<dbReference type="Pfam" id="PF20256">
    <property type="entry name" value="MoCoBD_2"/>
    <property type="match status" value="2"/>
</dbReference>
<name>A0ABP7N4E9_9GAMM</name>
<reference evidence="3" key="1">
    <citation type="journal article" date="2019" name="Int. J. Syst. Evol. Microbiol.">
        <title>The Global Catalogue of Microorganisms (GCM) 10K type strain sequencing project: providing services to taxonomists for standard genome sequencing and annotation.</title>
        <authorList>
            <consortium name="The Broad Institute Genomics Platform"/>
            <consortium name="The Broad Institute Genome Sequencing Center for Infectious Disease"/>
            <person name="Wu L."/>
            <person name="Ma J."/>
        </authorList>
    </citation>
    <scope>NUCLEOTIDE SEQUENCE [LARGE SCALE GENOMIC DNA]</scope>
    <source>
        <strain evidence="3">JCM 17551</strain>
    </source>
</reference>
<dbReference type="InterPro" id="IPR037165">
    <property type="entry name" value="AldOxase/xan_DH_Mopterin-bd_sf"/>
</dbReference>
<evidence type="ECO:0000313" key="2">
    <source>
        <dbReference type="EMBL" id="GAA3936567.1"/>
    </source>
</evidence>
<evidence type="ECO:0000313" key="3">
    <source>
        <dbReference type="Proteomes" id="UP001501565"/>
    </source>
</evidence>
<dbReference type="SMART" id="SM01008">
    <property type="entry name" value="Ald_Xan_dh_C"/>
    <property type="match status" value="1"/>
</dbReference>
<dbReference type="InterPro" id="IPR006311">
    <property type="entry name" value="TAT_signal"/>
</dbReference>
<gene>
    <name evidence="2" type="ORF">GCM10022277_36200</name>
</gene>